<evidence type="ECO:0008006" key="3">
    <source>
        <dbReference type="Google" id="ProtNLM"/>
    </source>
</evidence>
<dbReference type="InterPro" id="IPR035940">
    <property type="entry name" value="CAP_sf"/>
</dbReference>
<name>A0A1R2CYW7_9CILI</name>
<comment type="caution">
    <text evidence="1">The sequence shown here is derived from an EMBL/GenBank/DDBJ whole genome shotgun (WGS) entry which is preliminary data.</text>
</comment>
<sequence length="248" mass="27741">MPTFVELSEKIYESLKSLRKTPKEFARIVRGKLPNYKSHCLYHRDGFVPVKYTEGRQAAEALIEELKDKDSLPKLSKNNGLTSAALHLAYLLSQGVSIEDTSPTKTIGEYGYWYGSVLMLIDEGNIEGDEVIQSLLLDDGLKEKTNKKALLNPSMKLCGIGAVPKEVSGTLIVILVATDFIEKKEANEVVPSEEELPKYPELDQWVEDAVKLDCEITHESIGDKTITRVKQTWQLADLSTVITEKVIE</sequence>
<dbReference type="Gene3D" id="3.40.33.10">
    <property type="entry name" value="CAP"/>
    <property type="match status" value="1"/>
</dbReference>
<gene>
    <name evidence="1" type="ORF">SteCoe_2671</name>
</gene>
<dbReference type="EMBL" id="MPUH01000030">
    <property type="protein sequence ID" value="OMJ94188.1"/>
    <property type="molecule type" value="Genomic_DNA"/>
</dbReference>
<evidence type="ECO:0000313" key="1">
    <source>
        <dbReference type="EMBL" id="OMJ94188.1"/>
    </source>
</evidence>
<keyword evidence="2" id="KW-1185">Reference proteome</keyword>
<evidence type="ECO:0000313" key="2">
    <source>
        <dbReference type="Proteomes" id="UP000187209"/>
    </source>
</evidence>
<proteinExistence type="predicted"/>
<protein>
    <recommendedName>
        <fullName evidence="3">SCP domain-containing protein</fullName>
    </recommendedName>
</protein>
<accession>A0A1R2CYW7</accession>
<organism evidence="1 2">
    <name type="scientific">Stentor coeruleus</name>
    <dbReference type="NCBI Taxonomy" id="5963"/>
    <lineage>
        <taxon>Eukaryota</taxon>
        <taxon>Sar</taxon>
        <taxon>Alveolata</taxon>
        <taxon>Ciliophora</taxon>
        <taxon>Postciliodesmatophora</taxon>
        <taxon>Heterotrichea</taxon>
        <taxon>Heterotrichida</taxon>
        <taxon>Stentoridae</taxon>
        <taxon>Stentor</taxon>
    </lineage>
</organism>
<dbReference type="AlphaFoldDB" id="A0A1R2CYW7"/>
<dbReference type="OrthoDB" id="308255at2759"/>
<reference evidence="1 2" key="1">
    <citation type="submission" date="2016-11" db="EMBL/GenBank/DDBJ databases">
        <title>The macronuclear genome of Stentor coeruleus: a giant cell with tiny introns.</title>
        <authorList>
            <person name="Slabodnick M."/>
            <person name="Ruby J.G."/>
            <person name="Reiff S.B."/>
            <person name="Swart E.C."/>
            <person name="Gosai S."/>
            <person name="Prabakaran S."/>
            <person name="Witkowska E."/>
            <person name="Larue G.E."/>
            <person name="Fisher S."/>
            <person name="Freeman R.M."/>
            <person name="Gunawardena J."/>
            <person name="Chu W."/>
            <person name="Stover N.A."/>
            <person name="Gregory B.D."/>
            <person name="Nowacki M."/>
            <person name="Derisi J."/>
            <person name="Roy S.W."/>
            <person name="Marshall W.F."/>
            <person name="Sood P."/>
        </authorList>
    </citation>
    <scope>NUCLEOTIDE SEQUENCE [LARGE SCALE GENOMIC DNA]</scope>
    <source>
        <strain evidence="1">WM001</strain>
    </source>
</reference>
<dbReference type="Proteomes" id="UP000187209">
    <property type="component" value="Unassembled WGS sequence"/>
</dbReference>